<dbReference type="AlphaFoldDB" id="A0A381XST0"/>
<proteinExistence type="predicted"/>
<gene>
    <name evidence="1" type="ORF">METZ01_LOCUS120619</name>
</gene>
<evidence type="ECO:0000313" key="1">
    <source>
        <dbReference type="EMBL" id="SVA67765.1"/>
    </source>
</evidence>
<organism evidence="1">
    <name type="scientific">marine metagenome</name>
    <dbReference type="NCBI Taxonomy" id="408172"/>
    <lineage>
        <taxon>unclassified sequences</taxon>
        <taxon>metagenomes</taxon>
        <taxon>ecological metagenomes</taxon>
    </lineage>
</organism>
<reference evidence="1" key="1">
    <citation type="submission" date="2018-05" db="EMBL/GenBank/DDBJ databases">
        <authorList>
            <person name="Lanie J.A."/>
            <person name="Ng W.-L."/>
            <person name="Kazmierczak K.M."/>
            <person name="Andrzejewski T.M."/>
            <person name="Davidsen T.M."/>
            <person name="Wayne K.J."/>
            <person name="Tettelin H."/>
            <person name="Glass J.I."/>
            <person name="Rusch D."/>
            <person name="Podicherti R."/>
            <person name="Tsui H.-C.T."/>
            <person name="Winkler M.E."/>
        </authorList>
    </citation>
    <scope>NUCLEOTIDE SEQUENCE</scope>
</reference>
<dbReference type="EMBL" id="UINC01016239">
    <property type="protein sequence ID" value="SVA67765.1"/>
    <property type="molecule type" value="Genomic_DNA"/>
</dbReference>
<protein>
    <submittedName>
        <fullName evidence="1">Uncharacterized protein</fullName>
    </submittedName>
</protein>
<name>A0A381XST0_9ZZZZ</name>
<accession>A0A381XST0</accession>
<feature type="non-terminal residue" evidence="1">
    <location>
        <position position="1"/>
    </location>
</feature>
<sequence length="46" mass="5296">VDPENPSGLAELFIRLLAEEHAARHQSRPRLVRKFTERIDDEQGVV</sequence>